<dbReference type="Proteomes" id="UP000568050">
    <property type="component" value="Unassembled WGS sequence"/>
</dbReference>
<evidence type="ECO:0000313" key="2">
    <source>
        <dbReference type="Proteomes" id="UP000568050"/>
    </source>
</evidence>
<organism evidence="1 2">
    <name type="scientific">Helcobacillus massiliensis</name>
    <dbReference type="NCBI Taxonomy" id="521392"/>
    <lineage>
        <taxon>Bacteria</taxon>
        <taxon>Bacillati</taxon>
        <taxon>Actinomycetota</taxon>
        <taxon>Actinomycetes</taxon>
        <taxon>Micrococcales</taxon>
        <taxon>Dermabacteraceae</taxon>
        <taxon>Helcobacillus</taxon>
    </lineage>
</organism>
<comment type="caution">
    <text evidence="1">The sequence shown here is derived from an EMBL/GenBank/DDBJ whole genome shotgun (WGS) entry which is preliminary data.</text>
</comment>
<dbReference type="InterPro" id="IPR014718">
    <property type="entry name" value="GH-type_carb-bd"/>
</dbReference>
<dbReference type="Pfam" id="PF01263">
    <property type="entry name" value="Aldose_epim"/>
    <property type="match status" value="1"/>
</dbReference>
<dbReference type="GO" id="GO:0030246">
    <property type="term" value="F:carbohydrate binding"/>
    <property type="evidence" value="ECO:0007669"/>
    <property type="project" value="InterPro"/>
</dbReference>
<dbReference type="EC" id="5.1.3.3" evidence="1"/>
<name>A0A839QXE9_9MICO</name>
<dbReference type="InterPro" id="IPR008183">
    <property type="entry name" value="Aldose_1/G6P_1-epimerase"/>
</dbReference>
<sequence length="303" mass="31557">MTGTASTPFTGELIDLAAGDYRARIAAVGAAVQSLTLAGRDLILPAPVDAPNAEYRGALVAPWPNRLADGDYTWHGADHHVPVTEASTRTALHGLTCFTAFTVRERAADRAALHLDLVPSPGYPFPLSIDVEHILHEEQGLTTRVTAHHIDVSLGGGAPAPYGVCPHPYLVAGTDDAACWSLNLPARRVLAVDDRKLPADLLPASALLGAEAADGALALADAALDHAFTDLTGGRVAVHSPAGTGAAIAFDHSRLPWVQVYTSGTAVAVEPMTCPPNAFATGTDVIAIDAGDTVLHEWTIDGW</sequence>
<keyword evidence="2" id="KW-1185">Reference proteome</keyword>
<gene>
    <name evidence="1" type="ORF">FHX50_000899</name>
</gene>
<reference evidence="1 2" key="1">
    <citation type="submission" date="2020-08" db="EMBL/GenBank/DDBJ databases">
        <title>Sequencing the genomes of 1000 actinobacteria strains.</title>
        <authorList>
            <person name="Klenk H.-P."/>
        </authorList>
    </citation>
    <scope>NUCLEOTIDE SEQUENCE [LARGE SCALE GENOMIC DNA]</scope>
    <source>
        <strain evidence="1 2">DSM 23040</strain>
    </source>
</reference>
<dbReference type="EMBL" id="JACHWP010000001">
    <property type="protein sequence ID" value="MBB3022651.1"/>
    <property type="molecule type" value="Genomic_DNA"/>
</dbReference>
<evidence type="ECO:0000313" key="1">
    <source>
        <dbReference type="EMBL" id="MBB3022651.1"/>
    </source>
</evidence>
<proteinExistence type="predicted"/>
<dbReference type="RefSeq" id="WP_183374861.1">
    <property type="nucleotide sequence ID" value="NZ_CBCSFZ010000016.1"/>
</dbReference>
<dbReference type="SUPFAM" id="SSF74650">
    <property type="entry name" value="Galactose mutarotase-like"/>
    <property type="match status" value="1"/>
</dbReference>
<dbReference type="AlphaFoldDB" id="A0A839QXE9"/>
<accession>A0A839QXE9</accession>
<keyword evidence="1" id="KW-0413">Isomerase</keyword>
<dbReference type="GO" id="GO:0005975">
    <property type="term" value="P:carbohydrate metabolic process"/>
    <property type="evidence" value="ECO:0007669"/>
    <property type="project" value="InterPro"/>
</dbReference>
<dbReference type="GO" id="GO:0004034">
    <property type="term" value="F:aldose 1-epimerase activity"/>
    <property type="evidence" value="ECO:0007669"/>
    <property type="project" value="UniProtKB-EC"/>
</dbReference>
<dbReference type="InterPro" id="IPR011013">
    <property type="entry name" value="Gal_mutarotase_sf_dom"/>
</dbReference>
<protein>
    <submittedName>
        <fullName evidence="1">Aldose 1-epimerase</fullName>
        <ecNumber evidence="1">5.1.3.3</ecNumber>
    </submittedName>
</protein>
<dbReference type="Gene3D" id="2.70.98.10">
    <property type="match status" value="1"/>
</dbReference>